<dbReference type="AlphaFoldDB" id="A0A6A3ESE1"/>
<evidence type="ECO:0000313" key="1">
    <source>
        <dbReference type="EMBL" id="KAE8936452.1"/>
    </source>
</evidence>
<dbReference type="EMBL" id="QXGF01000718">
    <property type="protein sequence ID" value="KAE8936452.1"/>
    <property type="molecule type" value="Genomic_DNA"/>
</dbReference>
<dbReference type="Proteomes" id="UP000429523">
    <property type="component" value="Unassembled WGS sequence"/>
</dbReference>
<accession>A0A6A3ESE1</accession>
<organism evidence="1 2">
    <name type="scientific">Phytophthora fragariae</name>
    <dbReference type="NCBI Taxonomy" id="53985"/>
    <lineage>
        <taxon>Eukaryota</taxon>
        <taxon>Sar</taxon>
        <taxon>Stramenopiles</taxon>
        <taxon>Oomycota</taxon>
        <taxon>Peronosporomycetes</taxon>
        <taxon>Peronosporales</taxon>
        <taxon>Peronosporaceae</taxon>
        <taxon>Phytophthora</taxon>
    </lineage>
</organism>
<reference evidence="1 2" key="1">
    <citation type="submission" date="2018-08" db="EMBL/GenBank/DDBJ databases">
        <title>Genomic investigation of the strawberry pathogen Phytophthora fragariae indicates pathogenicity is determined by transcriptional variation in three key races.</title>
        <authorList>
            <person name="Adams T.M."/>
            <person name="Armitage A.D."/>
            <person name="Sobczyk M.K."/>
            <person name="Bates H.J."/>
            <person name="Dunwell J.M."/>
            <person name="Nellist C.F."/>
            <person name="Harrison R.J."/>
        </authorList>
    </citation>
    <scope>NUCLEOTIDE SEQUENCE [LARGE SCALE GENOMIC DNA]</scope>
    <source>
        <strain evidence="1 2">NOV-9</strain>
    </source>
</reference>
<comment type="caution">
    <text evidence="1">The sequence shown here is derived from an EMBL/GenBank/DDBJ whole genome shotgun (WGS) entry which is preliminary data.</text>
</comment>
<evidence type="ECO:0000313" key="2">
    <source>
        <dbReference type="Proteomes" id="UP000429523"/>
    </source>
</evidence>
<proteinExistence type="predicted"/>
<sequence length="164" mass="18330">METIGITDDSQEMVFELLAAVQQLDNLHFATENDTCVAVGDDLANGMKLVAALLNQNSEQVRRKRGALHLLDDVPVARVRVEPHHLARQENAAEGVMPQLCLVQLFESGHEIPVDREKAVQYYQLTAQSGLQEATHALHKTEKYTHKNCKTSCKCRRRLGVDEG</sequence>
<name>A0A6A3ESE1_9STRA</name>
<protein>
    <submittedName>
        <fullName evidence="1">Uncharacterized protein</fullName>
    </submittedName>
</protein>
<gene>
    <name evidence="1" type="ORF">PF009_g13626</name>
</gene>